<keyword evidence="2" id="KW-1185">Reference proteome</keyword>
<evidence type="ECO:0000313" key="2">
    <source>
        <dbReference type="Proteomes" id="UP001186974"/>
    </source>
</evidence>
<protein>
    <submittedName>
        <fullName evidence="1">Uncharacterized protein</fullName>
    </submittedName>
</protein>
<organism evidence="1 2">
    <name type="scientific">Coniosporium uncinatum</name>
    <dbReference type="NCBI Taxonomy" id="93489"/>
    <lineage>
        <taxon>Eukaryota</taxon>
        <taxon>Fungi</taxon>
        <taxon>Dikarya</taxon>
        <taxon>Ascomycota</taxon>
        <taxon>Pezizomycotina</taxon>
        <taxon>Dothideomycetes</taxon>
        <taxon>Dothideomycetes incertae sedis</taxon>
        <taxon>Coniosporium</taxon>
    </lineage>
</organism>
<proteinExistence type="predicted"/>
<dbReference type="EMBL" id="JAWDJW010008483">
    <property type="protein sequence ID" value="KAK3060550.1"/>
    <property type="molecule type" value="Genomic_DNA"/>
</dbReference>
<comment type="caution">
    <text evidence="1">The sequence shown here is derived from an EMBL/GenBank/DDBJ whole genome shotgun (WGS) entry which is preliminary data.</text>
</comment>
<dbReference type="Proteomes" id="UP001186974">
    <property type="component" value="Unassembled WGS sequence"/>
</dbReference>
<sequence>MFSKKRGGRMVVALTDRADRRDTDCFPRSASHGVFISLGTSLEALPSLKALAYDVVEERRDVKEREENLEIRDTVLSEELVDVEDSLRLNS</sequence>
<name>A0ACC3D1Q8_9PEZI</name>
<evidence type="ECO:0000313" key="1">
    <source>
        <dbReference type="EMBL" id="KAK3060550.1"/>
    </source>
</evidence>
<gene>
    <name evidence="1" type="ORF">LTS18_008292</name>
</gene>
<accession>A0ACC3D1Q8</accession>
<reference evidence="1" key="1">
    <citation type="submission" date="2024-09" db="EMBL/GenBank/DDBJ databases">
        <title>Black Yeasts Isolated from many extreme environments.</title>
        <authorList>
            <person name="Coleine C."/>
            <person name="Stajich J.E."/>
            <person name="Selbmann L."/>
        </authorList>
    </citation>
    <scope>NUCLEOTIDE SEQUENCE</scope>
    <source>
        <strain evidence="1">CCFEE 5737</strain>
    </source>
</reference>
<feature type="non-terminal residue" evidence="1">
    <location>
        <position position="91"/>
    </location>
</feature>